<name>A0A177SFG2_PSEPU</name>
<protein>
    <submittedName>
        <fullName evidence="1">Uncharacterized protein</fullName>
    </submittedName>
</protein>
<dbReference type="AlphaFoldDB" id="A0A177SFG2"/>
<dbReference type="Proteomes" id="UP000077752">
    <property type="component" value="Unassembled WGS sequence"/>
</dbReference>
<dbReference type="RefSeq" id="WP_009407229.1">
    <property type="nucleotide sequence ID" value="NZ_LUCV01000040.1"/>
</dbReference>
<sequence>MKKLVPDPPPILCVGPGLSHEDAIQRATEHLVKAIQYAACLPDLPNDRHQELLSDALLNMRICKALLTLSVSASPLTVAV</sequence>
<proteinExistence type="predicted"/>
<gene>
    <name evidence="1" type="ORF">AYO28_00620</name>
</gene>
<evidence type="ECO:0000313" key="2">
    <source>
        <dbReference type="Proteomes" id="UP000077752"/>
    </source>
</evidence>
<evidence type="ECO:0000313" key="1">
    <source>
        <dbReference type="EMBL" id="OAI86227.1"/>
    </source>
</evidence>
<dbReference type="EMBL" id="LUCV01000040">
    <property type="protein sequence ID" value="OAI86227.1"/>
    <property type="molecule type" value="Genomic_DNA"/>
</dbReference>
<comment type="caution">
    <text evidence="1">The sequence shown here is derived from an EMBL/GenBank/DDBJ whole genome shotgun (WGS) entry which is preliminary data.</text>
</comment>
<reference evidence="1 2" key="1">
    <citation type="submission" date="2016-03" db="EMBL/GenBank/DDBJ databases">
        <title>Draft Genome Assembly of Pseudomonas putida strain CBF10-2.</title>
        <authorList>
            <person name="Iyer R.S."/>
            <person name="Damania A."/>
        </authorList>
    </citation>
    <scope>NUCLEOTIDE SEQUENCE [LARGE SCALE GENOMIC DNA]</scope>
    <source>
        <strain evidence="1 2">CBF10-2</strain>
    </source>
</reference>
<organism evidence="1 2">
    <name type="scientific">Pseudomonas putida</name>
    <name type="common">Arthrobacter siderocapsulatus</name>
    <dbReference type="NCBI Taxonomy" id="303"/>
    <lineage>
        <taxon>Bacteria</taxon>
        <taxon>Pseudomonadati</taxon>
        <taxon>Pseudomonadota</taxon>
        <taxon>Gammaproteobacteria</taxon>
        <taxon>Pseudomonadales</taxon>
        <taxon>Pseudomonadaceae</taxon>
        <taxon>Pseudomonas</taxon>
    </lineage>
</organism>
<accession>A0A177SFG2</accession>